<keyword evidence="8" id="KW-1185">Reference proteome</keyword>
<evidence type="ECO:0000256" key="4">
    <source>
        <dbReference type="ARBA" id="ARBA00023136"/>
    </source>
</evidence>
<dbReference type="GO" id="GO:0005886">
    <property type="term" value="C:plasma membrane"/>
    <property type="evidence" value="ECO:0007669"/>
    <property type="project" value="UniProtKB-SubCell"/>
</dbReference>
<keyword evidence="6" id="KW-0869">Chloride channel</keyword>
<dbReference type="PANTHER" id="PTHR10736">
    <property type="entry name" value="BESTROPHIN"/>
    <property type="match status" value="1"/>
</dbReference>
<keyword evidence="6" id="KW-0868">Chloride</keyword>
<feature type="transmembrane region" description="Helical" evidence="6">
    <location>
        <begin position="31"/>
        <end position="52"/>
    </location>
</feature>
<dbReference type="Proteomes" id="UP000675881">
    <property type="component" value="Chromosome 1"/>
</dbReference>
<sequence>MTVSYAAKISTVKVGVFFKLLFTWTGSVYKLIWFEFMAYLVLYFSISILYRFGLGEDGKNRWWDQYKTIPWPDGVAFKVNAYCRGKNKHQNDEIRSIRRNVVRYTCAAIIETLRMVSCKVKKRFPTMNHLVEAGILTDKEVKMIENAHKKNNAYQKGYIQQSKYVMDIHGELTKIRTECGLILSYDWISFPLVYTQVVTLALNIYFGATLVGRQYLDPNKNLDGVGPDFIFPFFTSFEFFFYNGWCKVAEALLNPFGEDDEDFDTNWMVDRNIQLAYVMVDEIGRNPPDVEKDPYWDVGIPPELPYTVASLDVRGAKQLETGAHKLNVPLDLQETVDPANLPDISFSGNKLQRRISCVMDEVLSWASTPLTDRKCVHGLKRNNSQRSGTSFLSRRRRNSSINNNHLSSFRSVSLKSFDSFVNTPNVSPTSSRKKSIIESRKLSTITTGSGLETVLEGKEISLVNDDIRQNPNIEIIISEPNEN</sequence>
<dbReference type="GO" id="GO:0034707">
    <property type="term" value="C:chloride channel complex"/>
    <property type="evidence" value="ECO:0007669"/>
    <property type="project" value="UniProtKB-KW"/>
</dbReference>
<keyword evidence="6" id="KW-0406">Ion transport</keyword>
<comment type="function">
    <text evidence="6">Forms chloride channels.</text>
</comment>
<evidence type="ECO:0000313" key="8">
    <source>
        <dbReference type="Proteomes" id="UP000675881"/>
    </source>
</evidence>
<dbReference type="Pfam" id="PF01062">
    <property type="entry name" value="Bestrophin"/>
    <property type="match status" value="2"/>
</dbReference>
<keyword evidence="3 6" id="KW-1133">Transmembrane helix</keyword>
<keyword evidence="6" id="KW-0407">Ion channel</keyword>
<gene>
    <name evidence="7" type="ORF">LSAA_1164</name>
</gene>
<comment type="similarity">
    <text evidence="5 6">Belongs to the anion channel-forming bestrophin (TC 1.A.46) family. Calcium-sensitive chloride channel subfamily.</text>
</comment>
<dbReference type="InterPro" id="IPR000615">
    <property type="entry name" value="Bestrophin"/>
</dbReference>
<reference evidence="7" key="1">
    <citation type="submission" date="2021-02" db="EMBL/GenBank/DDBJ databases">
        <authorList>
            <person name="Bekaert M."/>
        </authorList>
    </citation>
    <scope>NUCLEOTIDE SEQUENCE</scope>
    <source>
        <strain evidence="7">IoA-00</strain>
    </source>
</reference>
<evidence type="ECO:0000256" key="2">
    <source>
        <dbReference type="ARBA" id="ARBA00022692"/>
    </source>
</evidence>
<comment type="caution">
    <text evidence="6">Lacks conserved residue(s) required for the propagation of feature annotation.</text>
</comment>
<keyword evidence="4 6" id="KW-0472">Membrane</keyword>
<dbReference type="EMBL" id="HG994580">
    <property type="protein sequence ID" value="CAF2753918.1"/>
    <property type="molecule type" value="Genomic_DNA"/>
</dbReference>
<dbReference type="InterPro" id="IPR021134">
    <property type="entry name" value="Bestrophin-like"/>
</dbReference>
<dbReference type="AlphaFoldDB" id="A0A7R8CAS2"/>
<keyword evidence="6" id="KW-0813">Transport</keyword>
<organism evidence="7 8">
    <name type="scientific">Lepeophtheirus salmonis</name>
    <name type="common">Salmon louse</name>
    <name type="synonym">Caligus salmonis</name>
    <dbReference type="NCBI Taxonomy" id="72036"/>
    <lineage>
        <taxon>Eukaryota</taxon>
        <taxon>Metazoa</taxon>
        <taxon>Ecdysozoa</taxon>
        <taxon>Arthropoda</taxon>
        <taxon>Crustacea</taxon>
        <taxon>Multicrustacea</taxon>
        <taxon>Hexanauplia</taxon>
        <taxon>Copepoda</taxon>
        <taxon>Siphonostomatoida</taxon>
        <taxon>Caligidae</taxon>
        <taxon>Lepeophtheirus</taxon>
    </lineage>
</organism>
<evidence type="ECO:0000313" key="7">
    <source>
        <dbReference type="EMBL" id="CAF2753918.1"/>
    </source>
</evidence>
<proteinExistence type="inferred from homology"/>
<dbReference type="GO" id="GO:0005254">
    <property type="term" value="F:chloride channel activity"/>
    <property type="evidence" value="ECO:0007669"/>
    <property type="project" value="UniProtKB-KW"/>
</dbReference>
<keyword evidence="6" id="KW-1003">Cell membrane</keyword>
<protein>
    <recommendedName>
        <fullName evidence="6">Bestrophin homolog</fullName>
    </recommendedName>
</protein>
<evidence type="ECO:0000256" key="1">
    <source>
        <dbReference type="ARBA" id="ARBA00004370"/>
    </source>
</evidence>
<accession>A0A7R8CAS2</accession>
<keyword evidence="2 6" id="KW-0812">Transmembrane</keyword>
<evidence type="ECO:0000256" key="3">
    <source>
        <dbReference type="ARBA" id="ARBA00022989"/>
    </source>
</evidence>
<dbReference type="OrthoDB" id="201595at2759"/>
<comment type="subcellular location">
    <subcellularLocation>
        <location evidence="6">Cell membrane</location>
        <topology evidence="6">Multi-pass membrane protein</topology>
    </subcellularLocation>
    <subcellularLocation>
        <location evidence="1">Membrane</location>
    </subcellularLocation>
</comment>
<evidence type="ECO:0000256" key="5">
    <source>
        <dbReference type="ARBA" id="ARBA00034769"/>
    </source>
</evidence>
<name>A0A7R8CAS2_LEPSM</name>
<dbReference type="PANTHER" id="PTHR10736:SF11">
    <property type="entry name" value="BESTROPHIN 2"/>
    <property type="match status" value="1"/>
</dbReference>
<evidence type="ECO:0000256" key="6">
    <source>
        <dbReference type="RuleBase" id="RU363126"/>
    </source>
</evidence>